<dbReference type="Proteomes" id="UP001530293">
    <property type="component" value="Unassembled WGS sequence"/>
</dbReference>
<evidence type="ECO:0000313" key="5">
    <source>
        <dbReference type="Proteomes" id="UP001530293"/>
    </source>
</evidence>
<gene>
    <name evidence="4" type="ORF">ACHAWU_007255</name>
</gene>
<dbReference type="PANTHER" id="PTHR20959:SF1">
    <property type="entry name" value="TRANSPORT AND GOLGI ORGANIZATION PROTEIN 6 HOMOLOG"/>
    <property type="match status" value="1"/>
</dbReference>
<keyword evidence="5" id="KW-1185">Reference proteome</keyword>
<dbReference type="SUPFAM" id="SSF48371">
    <property type="entry name" value="ARM repeat"/>
    <property type="match status" value="1"/>
</dbReference>
<evidence type="ECO:0000313" key="4">
    <source>
        <dbReference type="EMBL" id="KAL3756304.1"/>
    </source>
</evidence>
<accession>A0ABD3LX28</accession>
<dbReference type="PANTHER" id="PTHR20959">
    <property type="entry name" value="TRANSPORT AND GOLGI ORGANIZATION PROTEIN 6 FAMILY MEMBER"/>
    <property type="match status" value="1"/>
</dbReference>
<organism evidence="4 5">
    <name type="scientific">Discostella pseudostelligera</name>
    <dbReference type="NCBI Taxonomy" id="259834"/>
    <lineage>
        <taxon>Eukaryota</taxon>
        <taxon>Sar</taxon>
        <taxon>Stramenopiles</taxon>
        <taxon>Ochrophyta</taxon>
        <taxon>Bacillariophyta</taxon>
        <taxon>Coscinodiscophyceae</taxon>
        <taxon>Thalassiosirophycidae</taxon>
        <taxon>Stephanodiscales</taxon>
        <taxon>Stephanodiscaceae</taxon>
        <taxon>Discostella</taxon>
    </lineage>
</organism>
<sequence length="1409" mass="154959">MSPHQSSRVAYDPIECEKRSTEVLGAIRCFVDGLRSAPSLKSPLQPSTSTKEPGHGCIHDGGSLLAHLNSIGVVQLVNGLNDQQMQQQQQSGEPNTTDSPRGEMTYARLGSFLQNHNEADERKQILYNVVVPLLRHLEHCYAIMDELPPPSPSSPPLSSAITETSKRNKAPPPLGMLSLNDYTNVACLLEFTMSISLIPLLEHPTIYLPPLPQSSTGNNTNSFIDTHLHKIDTYSTIMIQRRHQTIPKSLAGRISKVILTWGTISTTYSYNALYEHLHQSDIVLNDTSNTLRQSYQFYRIFQAYNEMTTVAICVGRLVLLDRFRPMLLPRHLSDIYLTLLIAERLRWYLSKLDSHAPDNHSMLATLMDYEKRREKCNNESLQSLQTSLLFSPLPFPSSVISSLPKPSPPKKFVDCREAALAYRTLLSGGASMAIPGISSPTIPSWLRIRIGQNLTKLAQEDVRSVVEVFVASARGPGGSDDGNNSASMNDDVMTGAAARLARALCTEPMRMPNSTSAKCKSLQFEEQLCSQFVSFLVAEGQVPDNLIQSRSTVAMHLTLWATIGQLPIDTLWPCFFQKLVSGLIALEEANSQEPKSHQLTAFQSISAIAKWLSMIPSSLDMQTKKKVKTILFEPCITIQGHKTTILGQVVRLAASLARHDHDSLKSPLIEEVGEPNQKFSSIGKAVDAALVHMLAILCSIGGSNTQICKDQYTIIALELLKSLSSNELDKEGFCFDKLQVKQSEPYDMLYRRSADMNDGNDLSHLIGAIEDRVKCLVEAFTTLSQSRKDENIVENNSEASIEVLTRSLFRLALLLHYEGFTTHRPILNTILNTLELDNLQASEKFELKMAASITLATMTESCPPSSLLGSGSGNDDSESSVLELLGLIINSAADRLNVAGSTKDEEEDSGLFSTVSIVLSLLIALLELGAEKRSISDEAFFKAVLPSLRILSSGHNESEQSYSPELTRSVPELAEMASHAMALIVARGELETSEAEPPPLADDRMNTRIDAILYKLTQAERDLQSTQPPIRAKGVVTLRHVARSLESQDGIGQSDQNALITDMSKPTSTSVQALSAKEQLALISRTLARICLNALADPESYVYLASIQTLVAIGDACPSHIIPLVGTVIATGRLRITVATADATVESVELSLSPEQRIKATEALIFMIRRRGDGIFLYGSSLMNTMLFGPRQYEYKNGSGSTLQNDDHTAQQIQRQTHLYFTGETNVEDDDVDEKKLRLNTGGPIFSMEETDLLRAGAISVVCELVSTLNPITIASYSHTLVKLATDAMQLDTSRPVRRVAACLARDLYACVMRELTTPSGENIESTCSMAVAIVDANEDKLYNVLTRCVSSNELAKTDFVDPSTQCRSQEAIDIRQELEAMGVLRAAEVVLLEQSKYPEIIIQKLSLK</sequence>
<dbReference type="InterPro" id="IPR039600">
    <property type="entry name" value="TANGO6/Rtp1"/>
</dbReference>
<feature type="domain" description="RNA polymerase II assembly factor Rtp1 C-terminal" evidence="3">
    <location>
        <begin position="1017"/>
        <end position="1173"/>
    </location>
</feature>
<dbReference type="Pfam" id="PF10363">
    <property type="entry name" value="RTP1_C1"/>
    <property type="match status" value="1"/>
</dbReference>
<dbReference type="EMBL" id="JALLBG020000312">
    <property type="protein sequence ID" value="KAL3756304.1"/>
    <property type="molecule type" value="Genomic_DNA"/>
</dbReference>
<comment type="caution">
    <text evidence="4">The sequence shown here is derived from an EMBL/GenBank/DDBJ whole genome shotgun (WGS) entry which is preliminary data.</text>
</comment>
<evidence type="ECO:0000256" key="2">
    <source>
        <dbReference type="SAM" id="MobiDB-lite"/>
    </source>
</evidence>
<proteinExistence type="inferred from homology"/>
<evidence type="ECO:0000256" key="1">
    <source>
        <dbReference type="ARBA" id="ARBA00005724"/>
    </source>
</evidence>
<comment type="similarity">
    <text evidence="1">Belongs to the Tango6 family.</text>
</comment>
<evidence type="ECO:0000259" key="3">
    <source>
        <dbReference type="Pfam" id="PF10363"/>
    </source>
</evidence>
<protein>
    <recommendedName>
        <fullName evidence="3">RNA polymerase II assembly factor Rtp1 C-terminal domain-containing protein</fullName>
    </recommendedName>
</protein>
<feature type="region of interest" description="Disordered" evidence="2">
    <location>
        <begin position="83"/>
        <end position="103"/>
    </location>
</feature>
<feature type="region of interest" description="Disordered" evidence="2">
    <location>
        <begin position="148"/>
        <end position="172"/>
    </location>
</feature>
<dbReference type="InterPro" id="IPR019451">
    <property type="entry name" value="Rtp1_C1"/>
</dbReference>
<reference evidence="4 5" key="1">
    <citation type="submission" date="2024-10" db="EMBL/GenBank/DDBJ databases">
        <title>Updated reference genomes for cyclostephanoid diatoms.</title>
        <authorList>
            <person name="Roberts W.R."/>
            <person name="Alverson A.J."/>
        </authorList>
    </citation>
    <scope>NUCLEOTIDE SEQUENCE [LARGE SCALE GENOMIC DNA]</scope>
    <source>
        <strain evidence="4 5">AJA232-27</strain>
    </source>
</reference>
<name>A0ABD3LX28_9STRA</name>
<dbReference type="InterPro" id="IPR016024">
    <property type="entry name" value="ARM-type_fold"/>
</dbReference>